<gene>
    <name evidence="2" type="ORF">MBM_01003</name>
</gene>
<feature type="region of interest" description="Disordered" evidence="1">
    <location>
        <begin position="173"/>
        <end position="224"/>
    </location>
</feature>
<sequence length="282" mass="28227">MCYQTKVSYICRHSLRAPLVLCYRCYPHTISKTLVNHPTLCPSCSNLSSGILSNAYVSQLFYHPQVIYTPQTLPHFSYVPAVSYYPAQHPQQTRYAAAPQPTPGPGSNGAPLPVSAAATSEDRMELVGAGVSGTAFPASPASSASSAAAGSGQGVESSARDGHWCVTAGLGAGGSDIEIDNSNTGPAPARNDGDGGGRSSSASGAVSGSNNGWGSASATGSVTASLEPTGTGSVAATVGNNNVAAENAGAGSLVSMASSTLNALTEANTTANTGRAARRSSV</sequence>
<feature type="compositionally biased region" description="Low complexity" evidence="1">
    <location>
        <begin position="137"/>
        <end position="157"/>
    </location>
</feature>
<dbReference type="EMBL" id="JH921429">
    <property type="protein sequence ID" value="EKD20321.1"/>
    <property type="molecule type" value="Genomic_DNA"/>
</dbReference>
<reference evidence="2 3" key="1">
    <citation type="journal article" date="2012" name="BMC Genomics">
        <title>Sequencing the genome of Marssonina brunnea reveals fungus-poplar co-evolution.</title>
        <authorList>
            <person name="Zhu S."/>
            <person name="Cao Y.-Z."/>
            <person name="Jiang C."/>
            <person name="Tan B.-Y."/>
            <person name="Wang Z."/>
            <person name="Feng S."/>
            <person name="Zhang L."/>
            <person name="Su X.-H."/>
            <person name="Brejova B."/>
            <person name="Vinar T."/>
            <person name="Xu M."/>
            <person name="Wang M.-X."/>
            <person name="Zhang S.-G."/>
            <person name="Huang M.-R."/>
            <person name="Wu R."/>
            <person name="Zhou Y."/>
        </authorList>
    </citation>
    <scope>NUCLEOTIDE SEQUENCE [LARGE SCALE GENOMIC DNA]</scope>
    <source>
        <strain evidence="2 3">MB_m1</strain>
    </source>
</reference>
<organism evidence="2 3">
    <name type="scientific">Marssonina brunnea f. sp. multigermtubi (strain MB_m1)</name>
    <name type="common">Marssonina leaf spot fungus</name>
    <dbReference type="NCBI Taxonomy" id="1072389"/>
    <lineage>
        <taxon>Eukaryota</taxon>
        <taxon>Fungi</taxon>
        <taxon>Dikarya</taxon>
        <taxon>Ascomycota</taxon>
        <taxon>Pezizomycotina</taxon>
        <taxon>Leotiomycetes</taxon>
        <taxon>Helotiales</taxon>
        <taxon>Drepanopezizaceae</taxon>
        <taxon>Drepanopeziza</taxon>
    </lineage>
</organism>
<feature type="region of interest" description="Disordered" evidence="1">
    <location>
        <begin position="92"/>
        <end position="121"/>
    </location>
</feature>
<dbReference type="KEGG" id="mbe:MBM_01003"/>
<accession>K1X589</accession>
<dbReference type="OrthoDB" id="10453885at2759"/>
<dbReference type="InParanoid" id="K1X589"/>
<evidence type="ECO:0000313" key="3">
    <source>
        <dbReference type="Proteomes" id="UP000006753"/>
    </source>
</evidence>
<evidence type="ECO:0000256" key="1">
    <source>
        <dbReference type="SAM" id="MobiDB-lite"/>
    </source>
</evidence>
<name>K1X589_MARBU</name>
<dbReference type="HOGENOM" id="CLU_987209_0_0_1"/>
<evidence type="ECO:0000313" key="2">
    <source>
        <dbReference type="EMBL" id="EKD20321.1"/>
    </source>
</evidence>
<keyword evidence="3" id="KW-1185">Reference proteome</keyword>
<feature type="compositionally biased region" description="Low complexity" evidence="1">
    <location>
        <begin position="199"/>
        <end position="224"/>
    </location>
</feature>
<protein>
    <submittedName>
        <fullName evidence="2">Uncharacterized protein</fullName>
    </submittedName>
</protein>
<feature type="region of interest" description="Disordered" evidence="1">
    <location>
        <begin position="137"/>
        <end position="160"/>
    </location>
</feature>
<dbReference type="AlphaFoldDB" id="K1X589"/>
<dbReference type="Proteomes" id="UP000006753">
    <property type="component" value="Unassembled WGS sequence"/>
</dbReference>
<proteinExistence type="predicted"/>